<gene>
    <name evidence="6" type="ORF">N7494_011022</name>
</gene>
<comment type="function">
    <text evidence="4">Inhibits the enzyme activity of ATPase.</text>
</comment>
<evidence type="ECO:0000313" key="6">
    <source>
        <dbReference type="EMBL" id="KAJ5524372.1"/>
    </source>
</evidence>
<dbReference type="Proteomes" id="UP001220324">
    <property type="component" value="Unassembled WGS sequence"/>
</dbReference>
<dbReference type="GO" id="GO:0005739">
    <property type="term" value="C:mitochondrion"/>
    <property type="evidence" value="ECO:0007669"/>
    <property type="project" value="UniProtKB-SubCell"/>
</dbReference>
<dbReference type="AlphaFoldDB" id="A0AAD6CLQ9"/>
<organism evidence="6 7">
    <name type="scientific">Penicillium frequentans</name>
    <dbReference type="NCBI Taxonomy" id="3151616"/>
    <lineage>
        <taxon>Eukaryota</taxon>
        <taxon>Fungi</taxon>
        <taxon>Dikarya</taxon>
        <taxon>Ascomycota</taxon>
        <taxon>Pezizomycotina</taxon>
        <taxon>Eurotiomycetes</taxon>
        <taxon>Eurotiomycetidae</taxon>
        <taxon>Eurotiales</taxon>
        <taxon>Aspergillaceae</taxon>
        <taxon>Penicillium</taxon>
    </lineage>
</organism>
<feature type="compositionally biased region" description="Basic and acidic residues" evidence="5">
    <location>
        <begin position="77"/>
        <end position="88"/>
    </location>
</feature>
<accession>A0AAD6CLQ9</accession>
<dbReference type="GO" id="GO:0042030">
    <property type="term" value="F:ATPase inhibitor activity"/>
    <property type="evidence" value="ECO:0007669"/>
    <property type="project" value="InterPro"/>
</dbReference>
<comment type="caution">
    <text evidence="6">The sequence shown here is derived from an EMBL/GenBank/DDBJ whole genome shotgun (WGS) entry which is preliminary data.</text>
</comment>
<evidence type="ECO:0000313" key="7">
    <source>
        <dbReference type="Proteomes" id="UP001220324"/>
    </source>
</evidence>
<dbReference type="SUPFAM" id="SSF64602">
    <property type="entry name" value="F1 ATPase inhibitor, IF1, C-terminal domain"/>
    <property type="match status" value="1"/>
</dbReference>
<evidence type="ECO:0000256" key="3">
    <source>
        <dbReference type="ARBA" id="ARBA00023128"/>
    </source>
</evidence>
<sequence length="98" mass="11212">MQSAILRSTLRATHKRSFSAVPSMMAGGDTGNPKAHGFMVEKDQFTRREAANEGMYIYELEKEKLELLRKKLKEHKKHNEELDKHLEELLSGQGGEKN</sequence>
<evidence type="ECO:0000256" key="1">
    <source>
        <dbReference type="ARBA" id="ARBA00004173"/>
    </source>
</evidence>
<keyword evidence="3" id="KW-0496">Mitochondrion</keyword>
<keyword evidence="7" id="KW-1185">Reference proteome</keyword>
<dbReference type="Pfam" id="PF04568">
    <property type="entry name" value="IATP"/>
    <property type="match status" value="1"/>
</dbReference>
<reference evidence="6 7" key="1">
    <citation type="journal article" date="2023" name="IMA Fungus">
        <title>Comparative genomic study of the Penicillium genus elucidates a diverse pangenome and 15 lateral gene transfer events.</title>
        <authorList>
            <person name="Petersen C."/>
            <person name="Sorensen T."/>
            <person name="Nielsen M.R."/>
            <person name="Sondergaard T.E."/>
            <person name="Sorensen J.L."/>
            <person name="Fitzpatrick D.A."/>
            <person name="Frisvad J.C."/>
            <person name="Nielsen K.L."/>
        </authorList>
    </citation>
    <scope>NUCLEOTIDE SEQUENCE [LARGE SCALE GENOMIC DNA]</scope>
    <source>
        <strain evidence="6 7">IBT 35679</strain>
    </source>
</reference>
<evidence type="ECO:0000256" key="5">
    <source>
        <dbReference type="SAM" id="MobiDB-lite"/>
    </source>
</evidence>
<dbReference type="EMBL" id="JAQIZZ010000008">
    <property type="protein sequence ID" value="KAJ5524372.1"/>
    <property type="molecule type" value="Genomic_DNA"/>
</dbReference>
<name>A0AAD6CLQ9_9EURO</name>
<dbReference type="Gene3D" id="1.20.5.500">
    <property type="entry name" value="Single helix bin"/>
    <property type="match status" value="1"/>
</dbReference>
<evidence type="ECO:0000256" key="2">
    <source>
        <dbReference type="ARBA" id="ARBA00010901"/>
    </source>
</evidence>
<evidence type="ECO:0000256" key="4">
    <source>
        <dbReference type="RuleBase" id="RU368087"/>
    </source>
</evidence>
<feature type="region of interest" description="Disordered" evidence="5">
    <location>
        <begin position="76"/>
        <end position="98"/>
    </location>
</feature>
<proteinExistence type="inferred from homology"/>
<comment type="similarity">
    <text evidence="2 4">Belongs to the ATPase inhibitor family.</text>
</comment>
<comment type="subcellular location">
    <subcellularLocation>
        <location evidence="1">Mitochondrion</location>
    </subcellularLocation>
</comment>
<dbReference type="InterPro" id="IPR007648">
    <property type="entry name" value="ATPase_inhibitor_mt"/>
</dbReference>
<protein>
    <recommendedName>
        <fullName evidence="4">ATPase inhibitor, mitochondrial</fullName>
    </recommendedName>
</protein>